<dbReference type="InterPro" id="IPR036390">
    <property type="entry name" value="WH_DNA-bd_sf"/>
</dbReference>
<gene>
    <name evidence="6" type="ORF">ACFOES_13795</name>
</gene>
<reference evidence="7" key="1">
    <citation type="journal article" date="2019" name="Int. J. Syst. Evol. Microbiol.">
        <title>The Global Catalogue of Microorganisms (GCM) 10K type strain sequencing project: providing services to taxonomists for standard genome sequencing and annotation.</title>
        <authorList>
            <consortium name="The Broad Institute Genomics Platform"/>
            <consortium name="The Broad Institute Genome Sequencing Center for Infectious Disease"/>
            <person name="Wu L."/>
            <person name="Ma J."/>
        </authorList>
    </citation>
    <scope>NUCLEOTIDE SEQUENCE [LARGE SCALE GENOMIC DNA]</scope>
    <source>
        <strain evidence="7">KCTC 62192</strain>
    </source>
</reference>
<dbReference type="PROSITE" id="PS51063">
    <property type="entry name" value="HTH_CRP_2"/>
    <property type="match status" value="1"/>
</dbReference>
<comment type="caution">
    <text evidence="6">The sequence shown here is derived from an EMBL/GenBank/DDBJ whole genome shotgun (WGS) entry which is preliminary data.</text>
</comment>
<keyword evidence="3" id="KW-0804">Transcription</keyword>
<evidence type="ECO:0000256" key="3">
    <source>
        <dbReference type="ARBA" id="ARBA00023163"/>
    </source>
</evidence>
<dbReference type="InterPro" id="IPR018490">
    <property type="entry name" value="cNMP-bd_dom_sf"/>
</dbReference>
<organism evidence="6 7">
    <name type="scientific">Acidimangrovimonas pyrenivorans</name>
    <dbReference type="NCBI Taxonomy" id="2030798"/>
    <lineage>
        <taxon>Bacteria</taxon>
        <taxon>Pseudomonadati</taxon>
        <taxon>Pseudomonadota</taxon>
        <taxon>Alphaproteobacteria</taxon>
        <taxon>Rhodobacterales</taxon>
        <taxon>Paracoccaceae</taxon>
        <taxon>Acidimangrovimonas</taxon>
    </lineage>
</organism>
<feature type="domain" description="HTH crp-type" evidence="5">
    <location>
        <begin position="171"/>
        <end position="253"/>
    </location>
</feature>
<evidence type="ECO:0000259" key="5">
    <source>
        <dbReference type="PROSITE" id="PS51063"/>
    </source>
</evidence>
<keyword evidence="7" id="KW-1185">Reference proteome</keyword>
<accession>A0ABV7AIE2</accession>
<dbReference type="InterPro" id="IPR012318">
    <property type="entry name" value="HTH_CRP"/>
</dbReference>
<dbReference type="CDD" id="cd00038">
    <property type="entry name" value="CAP_ED"/>
    <property type="match status" value="1"/>
</dbReference>
<dbReference type="SUPFAM" id="SSF51206">
    <property type="entry name" value="cAMP-binding domain-like"/>
    <property type="match status" value="1"/>
</dbReference>
<dbReference type="EMBL" id="JBHRSK010000010">
    <property type="protein sequence ID" value="MFC2969173.1"/>
    <property type="molecule type" value="Genomic_DNA"/>
</dbReference>
<dbReference type="PRINTS" id="PR00034">
    <property type="entry name" value="HTHCRP"/>
</dbReference>
<evidence type="ECO:0000313" key="7">
    <source>
        <dbReference type="Proteomes" id="UP001595443"/>
    </source>
</evidence>
<feature type="region of interest" description="Disordered" evidence="4">
    <location>
        <begin position="279"/>
        <end position="332"/>
    </location>
</feature>
<keyword evidence="1" id="KW-0805">Transcription regulation</keyword>
<dbReference type="Gene3D" id="2.60.120.10">
    <property type="entry name" value="Jelly Rolls"/>
    <property type="match status" value="1"/>
</dbReference>
<keyword evidence="2" id="KW-0238">DNA-binding</keyword>
<dbReference type="Proteomes" id="UP001595443">
    <property type="component" value="Unassembled WGS sequence"/>
</dbReference>
<dbReference type="InterPro" id="IPR000595">
    <property type="entry name" value="cNMP-bd_dom"/>
</dbReference>
<evidence type="ECO:0000256" key="1">
    <source>
        <dbReference type="ARBA" id="ARBA00023015"/>
    </source>
</evidence>
<feature type="compositionally biased region" description="Pro residues" evidence="4">
    <location>
        <begin position="301"/>
        <end position="316"/>
    </location>
</feature>
<dbReference type="InterPro" id="IPR014710">
    <property type="entry name" value="RmlC-like_jellyroll"/>
</dbReference>
<evidence type="ECO:0000256" key="2">
    <source>
        <dbReference type="ARBA" id="ARBA00023125"/>
    </source>
</evidence>
<feature type="compositionally biased region" description="Basic and acidic residues" evidence="4">
    <location>
        <begin position="279"/>
        <end position="292"/>
    </location>
</feature>
<dbReference type="SUPFAM" id="SSF46785">
    <property type="entry name" value="Winged helix' DNA-binding domain"/>
    <property type="match status" value="1"/>
</dbReference>
<evidence type="ECO:0000313" key="6">
    <source>
        <dbReference type="EMBL" id="MFC2969173.1"/>
    </source>
</evidence>
<evidence type="ECO:0000256" key="4">
    <source>
        <dbReference type="SAM" id="MobiDB-lite"/>
    </source>
</evidence>
<name>A0ABV7AIE2_9RHOB</name>
<dbReference type="SMART" id="SM00419">
    <property type="entry name" value="HTH_CRP"/>
    <property type="match status" value="1"/>
</dbReference>
<dbReference type="Pfam" id="PF13545">
    <property type="entry name" value="HTH_Crp_2"/>
    <property type="match status" value="1"/>
</dbReference>
<sequence length="332" mass="35775">MAAIAAAGGSGAGMRGELMHACHSTGVGPDCHLCPMCDTGLCVAAGPAGREELMRKGNLQDFAANATVWDESRGRGCVGVVVSGLLRLQSYNLDGRRQILALYSCGDVIGDGMLPAEGCMLEAATPARICRFESSALERLVRGGGMARALYRLRTLKLDQLRLLTWALAALDAEERFCAFLAASTRVLPYAPLPARAGTGRRGGVLTLELPRADIADLLGTTVESISRISTRLDAAGVIRIRDARHFEIPDLDRLIEMGCLENTFDNIRFACEESRPRQPADRKNFVAERLSRPSAAAVYPRPPSLPRPPRPPRAPRAPLRAAPAARNDPRQ</sequence>
<dbReference type="CDD" id="cd00092">
    <property type="entry name" value="HTH_CRP"/>
    <property type="match status" value="1"/>
</dbReference>
<protein>
    <submittedName>
        <fullName evidence="6">Crp/Fnr family transcriptional regulator</fullName>
    </submittedName>
</protein>
<dbReference type="RefSeq" id="WP_377833878.1">
    <property type="nucleotide sequence ID" value="NZ_JBHRSK010000010.1"/>
</dbReference>
<proteinExistence type="predicted"/>
<dbReference type="Pfam" id="PF00027">
    <property type="entry name" value="cNMP_binding"/>
    <property type="match status" value="1"/>
</dbReference>
<feature type="compositionally biased region" description="Low complexity" evidence="4">
    <location>
        <begin position="317"/>
        <end position="332"/>
    </location>
</feature>